<dbReference type="Gene3D" id="3.20.20.80">
    <property type="entry name" value="Glycosidases"/>
    <property type="match status" value="1"/>
</dbReference>
<dbReference type="Pfam" id="PF13290">
    <property type="entry name" value="CHB_HEX_C_1"/>
    <property type="match status" value="2"/>
</dbReference>
<dbReference type="Gene3D" id="3.30.1920.20">
    <property type="match status" value="1"/>
</dbReference>
<dbReference type="PANTHER" id="PTHR43447">
    <property type="entry name" value="ALPHA-AMYLASE"/>
    <property type="match status" value="1"/>
</dbReference>
<dbReference type="KEGG" id="fya:KMW28_21080"/>
<evidence type="ECO:0000256" key="3">
    <source>
        <dbReference type="SAM" id="SignalP"/>
    </source>
</evidence>
<name>A0AAX1NBH0_9BACT</name>
<dbReference type="GO" id="GO:0004556">
    <property type="term" value="F:alpha-amylase activity"/>
    <property type="evidence" value="ECO:0007669"/>
    <property type="project" value="InterPro"/>
</dbReference>
<dbReference type="SUPFAM" id="SSF51445">
    <property type="entry name" value="(Trans)glycosidases"/>
    <property type="match status" value="1"/>
</dbReference>
<dbReference type="GO" id="GO:0005975">
    <property type="term" value="P:carbohydrate metabolic process"/>
    <property type="evidence" value="ECO:0007669"/>
    <property type="project" value="InterPro"/>
</dbReference>
<gene>
    <name evidence="6" type="ORF">KMW28_21080</name>
</gene>
<keyword evidence="7" id="KW-1185">Reference proteome</keyword>
<feature type="domain" description="Alpha-amylase C-terminal beta-sheet" evidence="5">
    <location>
        <begin position="357"/>
        <end position="415"/>
    </location>
</feature>
<evidence type="ECO:0000313" key="7">
    <source>
        <dbReference type="Proteomes" id="UP000678679"/>
    </source>
</evidence>
<dbReference type="SUPFAM" id="SSF51011">
    <property type="entry name" value="Glycosyl hydrolase domain"/>
    <property type="match status" value="1"/>
</dbReference>
<feature type="domain" description="Glycosyl hydrolase family 13 catalytic" evidence="4">
    <location>
        <begin position="32"/>
        <end position="356"/>
    </location>
</feature>
<dbReference type="Pfam" id="PF16738">
    <property type="entry name" value="CBM26"/>
    <property type="match status" value="3"/>
</dbReference>
<dbReference type="CDD" id="cd11314">
    <property type="entry name" value="AmyAc_arch_bac_plant_AmyA"/>
    <property type="match status" value="1"/>
</dbReference>
<keyword evidence="1" id="KW-0378">Hydrolase</keyword>
<dbReference type="Pfam" id="PF07821">
    <property type="entry name" value="Alpha-amyl_C2"/>
    <property type="match status" value="1"/>
</dbReference>
<dbReference type="EMBL" id="CP076133">
    <property type="protein sequence ID" value="QWG04919.1"/>
    <property type="molecule type" value="Genomic_DNA"/>
</dbReference>
<dbReference type="NCBIfam" id="TIGR04183">
    <property type="entry name" value="Por_Secre_tail"/>
    <property type="match status" value="1"/>
</dbReference>
<dbReference type="SMART" id="SM00810">
    <property type="entry name" value="Alpha-amyl_C2"/>
    <property type="match status" value="1"/>
</dbReference>
<dbReference type="InterPro" id="IPR031965">
    <property type="entry name" value="CBM26"/>
</dbReference>
<dbReference type="InterPro" id="IPR013783">
    <property type="entry name" value="Ig-like_fold"/>
</dbReference>
<dbReference type="InterPro" id="IPR012850">
    <property type="entry name" value="A-amylase_bs_C"/>
</dbReference>
<dbReference type="RefSeq" id="WP_169662382.1">
    <property type="nucleotide sequence ID" value="NZ_CP076133.1"/>
</dbReference>
<dbReference type="GO" id="GO:0005509">
    <property type="term" value="F:calcium ion binding"/>
    <property type="evidence" value="ECO:0007669"/>
    <property type="project" value="InterPro"/>
</dbReference>
<feature type="signal peptide" evidence="3">
    <location>
        <begin position="1"/>
        <end position="25"/>
    </location>
</feature>
<dbReference type="Pfam" id="PF00128">
    <property type="entry name" value="Alpha-amylase"/>
    <property type="match status" value="1"/>
</dbReference>
<evidence type="ECO:0000256" key="1">
    <source>
        <dbReference type="ARBA" id="ARBA00022801"/>
    </source>
</evidence>
<dbReference type="Proteomes" id="UP000678679">
    <property type="component" value="Chromosome 2"/>
</dbReference>
<dbReference type="SMART" id="SM00642">
    <property type="entry name" value="Aamy"/>
    <property type="match status" value="1"/>
</dbReference>
<reference evidence="6 7" key="1">
    <citation type="submission" date="2021-05" db="EMBL/GenBank/DDBJ databases">
        <title>Comparative genomic studies on the polysaccharide-degrading batcterial strains of the Flammeovirga genus.</title>
        <authorList>
            <person name="Zewei F."/>
            <person name="Zheng Z."/>
            <person name="Yu L."/>
            <person name="Ruyue G."/>
            <person name="Yanhong M."/>
            <person name="Yuanyuan C."/>
            <person name="Jingyan G."/>
            <person name="Wenjun H."/>
        </authorList>
    </citation>
    <scope>NUCLEOTIDE SEQUENCE [LARGE SCALE GENOMIC DNA]</scope>
    <source>
        <strain evidence="6 7">NBRC:100898</strain>
    </source>
</reference>
<dbReference type="Gene3D" id="2.60.40.10">
    <property type="entry name" value="Immunoglobulins"/>
    <property type="match status" value="3"/>
</dbReference>
<dbReference type="InterPro" id="IPR017853">
    <property type="entry name" value="GH"/>
</dbReference>
<dbReference type="InterPro" id="IPR013780">
    <property type="entry name" value="Glyco_hydro_b"/>
</dbReference>
<protein>
    <submittedName>
        <fullName evidence="6">Starch-binding protein</fullName>
    </submittedName>
</protein>
<feature type="chain" id="PRO_5043925915" evidence="3">
    <location>
        <begin position="26"/>
        <end position="962"/>
    </location>
</feature>
<proteinExistence type="predicted"/>
<dbReference type="AlphaFoldDB" id="A0AAX1NBH0"/>
<dbReference type="Pfam" id="PF18962">
    <property type="entry name" value="Por_Secre_tail"/>
    <property type="match status" value="1"/>
</dbReference>
<evidence type="ECO:0000259" key="5">
    <source>
        <dbReference type="SMART" id="SM00810"/>
    </source>
</evidence>
<organism evidence="6 7">
    <name type="scientific">Flammeovirga yaeyamensis</name>
    <dbReference type="NCBI Taxonomy" id="367791"/>
    <lineage>
        <taxon>Bacteria</taxon>
        <taxon>Pseudomonadati</taxon>
        <taxon>Bacteroidota</taxon>
        <taxon>Cytophagia</taxon>
        <taxon>Cytophagales</taxon>
        <taxon>Flammeovirgaceae</taxon>
        <taxon>Flammeovirga</taxon>
    </lineage>
</organism>
<accession>A0AAX1NBH0</accession>
<evidence type="ECO:0000313" key="6">
    <source>
        <dbReference type="EMBL" id="QWG04919.1"/>
    </source>
</evidence>
<evidence type="ECO:0000256" key="2">
    <source>
        <dbReference type="ARBA" id="ARBA00023295"/>
    </source>
</evidence>
<keyword evidence="3" id="KW-0732">Signal</keyword>
<dbReference type="InterPro" id="IPR006047">
    <property type="entry name" value="GH13_cat_dom"/>
</dbReference>
<sequence length="962" mass="105524">MKKHLLRSLSIIGAILFFTSFSTLAQQGNRSDVLLQGFHWEAADATKKDWWQNLNSKVGEISDAGFDAVWLPPPSDAADRAGYLPRKWYDLNSNYGTEAELRTLVQNLGNNNVQAIADIVINHRVGTTGWADFTEPSLGGCSSICSDDEVNWASNSTEQGAACGDNDSGTQYEAARDLNHNSFTVRDEIKKWMTWLKNDVGFDGWRYDFVHGFNAYYFAEYNNHTSPYISIGEQWKPYDEIVGWLNGAQNTSSAFDFPLKYTLHDAVRGNYNYLNGLPSLLGTHGSQAVSFLENHDTEPVRSEYGDNSFPNNPSDNSQLLQGYAYILTHPGVPVVFYSHYFNYGIQDALKEMIAIRKANGITNTSYVQVEGTNDNNYYAAIIDGKVAMKIGGGNWSPGNGWNLKASGPGYAIWDQGTVVTLPTLTLNTPSGNFPGGCANINLSTTSGDIYYTTNGDIPTNQSTRYNGEFEVCGQAGETVVVKAVAIDQNGSSDVVEGTYTFNEAASMTVYFKPPNGGTPSIYFWAVTDGNDTTTWPGENMQASSAYDGFYEYTINGSCTNLILLENGSKVTGDEENICGNVWYDNGWIDEPLPPTPDTVAPVVSISPNGGDYLDEVQVTISATDDRDASPVIYYSINGGTNQTAISTTTFTLDADATVDYYAMDASDNSSDVQTATFTVTPSPTPEGGFKVYVQGYNMIHHWGASPVGSVASTAWPGATMTQENGWLVYEFPIEVVSTNLLFHDGNGNQTDDYIRDKDGWYKDGQWYDQEPVAPEPGNGLTIHYKSSWGNSTRIHYWGASNGASSNWPGELMTSEGNGWYAYTIEGATSSNLLFHNSSGAQTSDLNRSGEGWYKDGVWYNSNPESSSSRLVGGSLDLEDQLLTLFPTQVTNEFTIDFNLNQPSKVFMQAFDLNGQQVLQPINKELLNGHHQLKVDALGLSSGMYIVKIQLGDALHIKRIIVQ</sequence>
<dbReference type="Gene3D" id="2.60.40.1180">
    <property type="entry name" value="Golgi alpha-mannosidase II"/>
    <property type="match status" value="1"/>
</dbReference>
<dbReference type="InterPro" id="IPR026444">
    <property type="entry name" value="Secre_tail"/>
</dbReference>
<dbReference type="InterPro" id="IPR059177">
    <property type="entry name" value="GH29D-like_dom"/>
</dbReference>
<evidence type="ECO:0000259" key="4">
    <source>
        <dbReference type="SMART" id="SM00642"/>
    </source>
</evidence>
<keyword evidence="2" id="KW-0326">Glycosidase</keyword>